<dbReference type="EC" id="2.3.2.27" evidence="12"/>
<comment type="caution">
    <text evidence="12">The sequence shown here is derived from an EMBL/GenBank/DDBJ whole genome shotgun (WGS) entry which is preliminary data.</text>
</comment>
<feature type="domain" description="MIB/HERC2" evidence="11">
    <location>
        <begin position="39"/>
        <end position="113"/>
    </location>
</feature>
<dbReference type="GO" id="GO:0008270">
    <property type="term" value="F:zinc ion binding"/>
    <property type="evidence" value="ECO:0007669"/>
    <property type="project" value="UniProtKB-KW"/>
</dbReference>
<dbReference type="FunFam" id="3.30.60.90:FF:000004">
    <property type="entry name" value="Putative E3 ubiquitin-protein ligase MIB2"/>
    <property type="match status" value="1"/>
</dbReference>
<dbReference type="GO" id="GO:0005737">
    <property type="term" value="C:cytoplasm"/>
    <property type="evidence" value="ECO:0007669"/>
    <property type="project" value="UniProtKB-SubCell"/>
</dbReference>
<dbReference type="PROSITE" id="PS50135">
    <property type="entry name" value="ZF_ZZ_2"/>
    <property type="match status" value="2"/>
</dbReference>
<dbReference type="Gene3D" id="2.30.30.40">
    <property type="entry name" value="SH3 Domains"/>
    <property type="match status" value="3"/>
</dbReference>
<evidence type="ECO:0000259" key="10">
    <source>
        <dbReference type="PROSITE" id="PS50135"/>
    </source>
</evidence>
<dbReference type="EMBL" id="CAJPWZ010003316">
    <property type="protein sequence ID" value="CAG2256775.1"/>
    <property type="molecule type" value="Genomic_DNA"/>
</dbReference>
<dbReference type="InterPro" id="IPR037252">
    <property type="entry name" value="Mib_Herc2_sf"/>
</dbReference>
<protein>
    <submittedName>
        <fullName evidence="12">MIB</fullName>
        <ecNumber evidence="12">2.3.2.27</ecNumber>
    </submittedName>
</protein>
<evidence type="ECO:0000256" key="6">
    <source>
        <dbReference type="ARBA" id="ARBA00022771"/>
    </source>
</evidence>
<dbReference type="SUPFAM" id="SSF57850">
    <property type="entry name" value="RING/U-box"/>
    <property type="match status" value="2"/>
</dbReference>
<evidence type="ECO:0000313" key="13">
    <source>
        <dbReference type="Proteomes" id="UP000683360"/>
    </source>
</evidence>
<dbReference type="InterPro" id="IPR043145">
    <property type="entry name" value="Znf_ZZ_sf"/>
</dbReference>
<organism evidence="12 13">
    <name type="scientific">Mytilus edulis</name>
    <name type="common">Blue mussel</name>
    <dbReference type="NCBI Taxonomy" id="6550"/>
    <lineage>
        <taxon>Eukaryota</taxon>
        <taxon>Metazoa</taxon>
        <taxon>Spiralia</taxon>
        <taxon>Lophotrochozoa</taxon>
        <taxon>Mollusca</taxon>
        <taxon>Bivalvia</taxon>
        <taxon>Autobranchia</taxon>
        <taxon>Pteriomorphia</taxon>
        <taxon>Mytilida</taxon>
        <taxon>Mytiloidea</taxon>
        <taxon>Mytilidae</taxon>
        <taxon>Mytilinae</taxon>
        <taxon>Mytilus</taxon>
    </lineage>
</organism>
<dbReference type="GO" id="GO:0016567">
    <property type="term" value="P:protein ubiquitination"/>
    <property type="evidence" value="ECO:0007669"/>
    <property type="project" value="InterPro"/>
</dbReference>
<dbReference type="GO" id="GO:0061630">
    <property type="term" value="F:ubiquitin protein ligase activity"/>
    <property type="evidence" value="ECO:0007669"/>
    <property type="project" value="UniProtKB-EC"/>
</dbReference>
<dbReference type="Pfam" id="PF00569">
    <property type="entry name" value="ZZ"/>
    <property type="match status" value="1"/>
</dbReference>
<keyword evidence="13" id="KW-1185">Reference proteome</keyword>
<comment type="pathway">
    <text evidence="2">Protein modification; protein ubiquitination.</text>
</comment>
<feature type="domain" description="ZZ-type" evidence="10">
    <location>
        <begin position="119"/>
        <end position="171"/>
    </location>
</feature>
<dbReference type="Proteomes" id="UP000683360">
    <property type="component" value="Unassembled WGS sequence"/>
</dbReference>
<keyword evidence="5" id="KW-0677">Repeat</keyword>
<evidence type="ECO:0000256" key="2">
    <source>
        <dbReference type="ARBA" id="ARBA00004906"/>
    </source>
</evidence>
<comment type="subcellular location">
    <subcellularLocation>
        <location evidence="1">Cytoplasm</location>
    </subcellularLocation>
</comment>
<evidence type="ECO:0000256" key="9">
    <source>
        <dbReference type="PROSITE-ProRule" id="PRU00228"/>
    </source>
</evidence>
<dbReference type="SMART" id="SM00291">
    <property type="entry name" value="ZnF_ZZ"/>
    <property type="match status" value="2"/>
</dbReference>
<dbReference type="Gene3D" id="3.30.60.90">
    <property type="match status" value="2"/>
</dbReference>
<sequence>METDPLGSSIALNIKEIQNDPHVDEKLSVYSTFHGFDVLESYPGEQIKVGLRVLRPQSWKPPSDYKFGNGREIGTIVNITESGDVTVHWDRGGHDNFEKGDNNQFDLLLFDNAQIGVKHTNIQCDGCGVHPLRGIRWKCKICRNYDLCTDCYMSNVHDHTHIFKRMVSTDSKGEQMPPRENQDFTRALGIQPKAYVHLHSDHKHGKHKGRVVKYLENDIETYRSDANVKWNDNLEGRYSVGRNGRCDLKCLDAAKGPMYYEDHLPIASFKNVQKGARVVRGPGWDDNNDQDGGHGFVGTVTHVGDFKAKENMSSIQEKAVKMKHMRRISTVDMLDVSVQWDNGNIERVEHKGYFCDCCPNEEKNNIKKYIRGIRWKCITCHDFDLCNICYMSDKHDLGHTFQRCVAANLREDMQTSREHPRSTARQSYGIFKDAKVVQVSQEKGDEKEGIVMDIGDCKVDTGRSEVEVKWIKDGSTSSHQILDLRYDKGGAFYYYYDHLPALGRDSRGYFAVNFVSDCKAEKRCGQKGEQDDNMILMEEVLDFAKKTKLPCHVVGQKVLFHSGSINTVFIHYKTEKDTIKELVKKGFRTFDRGDIDENVEDEIHYFIRMAQCKYYN</sequence>
<dbReference type="InterPro" id="IPR000433">
    <property type="entry name" value="Znf_ZZ"/>
</dbReference>
<reference evidence="12" key="1">
    <citation type="submission" date="2021-03" db="EMBL/GenBank/DDBJ databases">
        <authorList>
            <person name="Bekaert M."/>
        </authorList>
    </citation>
    <scope>NUCLEOTIDE SEQUENCE</scope>
</reference>
<dbReference type="OrthoDB" id="6153504at2759"/>
<feature type="domain" description="ZZ-type" evidence="10">
    <location>
        <begin position="350"/>
        <end position="409"/>
    </location>
</feature>
<evidence type="ECO:0000256" key="8">
    <source>
        <dbReference type="ARBA" id="ARBA00022833"/>
    </source>
</evidence>
<keyword evidence="3" id="KW-0963">Cytoplasm</keyword>
<evidence type="ECO:0000256" key="1">
    <source>
        <dbReference type="ARBA" id="ARBA00004496"/>
    </source>
</evidence>
<dbReference type="SUPFAM" id="SSF159034">
    <property type="entry name" value="Mib/herc2 domain-like"/>
    <property type="match status" value="2"/>
</dbReference>
<dbReference type="PROSITE" id="PS01357">
    <property type="entry name" value="ZF_ZZ_1"/>
    <property type="match status" value="1"/>
</dbReference>
<evidence type="ECO:0000256" key="7">
    <source>
        <dbReference type="ARBA" id="ARBA00022786"/>
    </source>
</evidence>
<gene>
    <name evidence="12" type="ORF">MEDL_68125</name>
</gene>
<dbReference type="AlphaFoldDB" id="A0A8S3VQZ8"/>
<evidence type="ECO:0000256" key="3">
    <source>
        <dbReference type="ARBA" id="ARBA00022490"/>
    </source>
</evidence>
<dbReference type="PANTHER" id="PTHR24202:SF4">
    <property type="entry name" value="E3 UBIQUITIN-PROTEIN LIGASE MIB2-RELATED"/>
    <property type="match status" value="1"/>
</dbReference>
<keyword evidence="6 9" id="KW-0863">Zinc-finger</keyword>
<evidence type="ECO:0000256" key="4">
    <source>
        <dbReference type="ARBA" id="ARBA00022723"/>
    </source>
</evidence>
<keyword evidence="12" id="KW-0012">Acyltransferase</keyword>
<proteinExistence type="predicted"/>
<dbReference type="PROSITE" id="PS51416">
    <property type="entry name" value="MIB_HERC2"/>
    <property type="match status" value="1"/>
</dbReference>
<evidence type="ECO:0000256" key="5">
    <source>
        <dbReference type="ARBA" id="ARBA00022737"/>
    </source>
</evidence>
<keyword evidence="8" id="KW-0862">Zinc</keyword>
<evidence type="ECO:0000259" key="11">
    <source>
        <dbReference type="PROSITE" id="PS51416"/>
    </source>
</evidence>
<accession>A0A8S3VQZ8</accession>
<dbReference type="PANTHER" id="PTHR24202">
    <property type="entry name" value="E3 UBIQUITIN-PROTEIN LIGASE MIB2"/>
    <property type="match status" value="1"/>
</dbReference>
<keyword evidence="4" id="KW-0479">Metal-binding</keyword>
<keyword evidence="7" id="KW-0833">Ubl conjugation pathway</keyword>
<name>A0A8S3VQZ8_MYTED</name>
<evidence type="ECO:0000313" key="12">
    <source>
        <dbReference type="EMBL" id="CAG2256775.1"/>
    </source>
</evidence>
<dbReference type="InterPro" id="IPR010606">
    <property type="entry name" value="Mib_Herc2"/>
</dbReference>
<keyword evidence="12" id="KW-0808">Transferase</keyword>